<accession>A0A0H5QRR1</accession>
<sequence length="203" mass="23184">MRIRSRNGANTFTDKPNIDDDQAARPNPRFFQTHWQEFSAGVISPELVLEAWNVYAGSCASRIPLTLLELMLHQFYMAIPDVDRVLTLDLENALFAMVAKQVQIKMEVLYGEEMDRINHEMSQSEFTQSFEDIFAGADMFHVEDAVSSQRDVSMDQIVALKNKVRTRTQSGLTMGFEPLEAVLMRLLSKSSEVRLAHEVRFHA</sequence>
<organism evidence="2">
    <name type="scientific">Spongospora subterranea</name>
    <dbReference type="NCBI Taxonomy" id="70186"/>
    <lineage>
        <taxon>Eukaryota</taxon>
        <taxon>Sar</taxon>
        <taxon>Rhizaria</taxon>
        <taxon>Endomyxa</taxon>
        <taxon>Phytomyxea</taxon>
        <taxon>Plasmodiophorida</taxon>
        <taxon>Plasmodiophoridae</taxon>
        <taxon>Spongospora</taxon>
    </lineage>
</organism>
<reference evidence="2" key="1">
    <citation type="submission" date="2015-04" db="EMBL/GenBank/DDBJ databases">
        <title>The genome sequence of the plant pathogenic Rhizarian Plasmodiophora brassicae reveals insights in its biotrophic life cycle and the origin of chitin synthesis.</title>
        <authorList>
            <person name="Schwelm A."/>
            <person name="Fogelqvist J."/>
            <person name="Knaust A."/>
            <person name="Julke S."/>
            <person name="Lilja T."/>
            <person name="Dhandapani V."/>
            <person name="Bonilla-Rosso G."/>
            <person name="Karlsson M."/>
            <person name="Shevchenko A."/>
            <person name="Choi S.R."/>
            <person name="Kim H.G."/>
            <person name="Park J.Y."/>
            <person name="Lim Y.P."/>
            <person name="Ludwig-Muller J."/>
            <person name="Dixelius C."/>
        </authorList>
    </citation>
    <scope>NUCLEOTIDE SEQUENCE</scope>
    <source>
        <tissue evidence="2">Potato root galls</tissue>
    </source>
</reference>
<evidence type="ECO:0000313" key="2">
    <source>
        <dbReference type="EMBL" id="CRZ04705.1"/>
    </source>
</evidence>
<proteinExistence type="predicted"/>
<feature type="region of interest" description="Disordered" evidence="1">
    <location>
        <begin position="1"/>
        <end position="23"/>
    </location>
</feature>
<name>A0A0H5QRR1_9EUKA</name>
<dbReference type="EMBL" id="HACM01004263">
    <property type="protein sequence ID" value="CRZ04705.1"/>
    <property type="molecule type" value="Transcribed_RNA"/>
</dbReference>
<dbReference type="EMBL" id="HACM01004261">
    <property type="protein sequence ID" value="CRZ04703.1"/>
    <property type="molecule type" value="Transcribed_RNA"/>
</dbReference>
<protein>
    <submittedName>
        <fullName evidence="2">Uncharacterized protein</fullName>
    </submittedName>
</protein>
<evidence type="ECO:0000256" key="1">
    <source>
        <dbReference type="SAM" id="MobiDB-lite"/>
    </source>
</evidence>
<dbReference type="AlphaFoldDB" id="A0A0H5QRR1"/>